<dbReference type="Proteomes" id="UP000834106">
    <property type="component" value="Chromosome 3"/>
</dbReference>
<sequence>MPTRTPPAPPEHHSPPITPSESNPCAICTDPVDESLQGTDFHAGPSSPHPATGMPPVESATDPLIPDPTPAHAFPLGSHPMLTRAKAGIFKTRHPANLSILGSSGLLSALLVSTEPKGFLSASKNPAWLAAMDDEVTQPDFGPVSYYPNAEDVASAFEQLRR</sequence>
<name>A0AAD1YVC6_9LAMI</name>
<evidence type="ECO:0000256" key="1">
    <source>
        <dbReference type="SAM" id="MobiDB-lite"/>
    </source>
</evidence>
<reference evidence="2" key="1">
    <citation type="submission" date="2023-05" db="EMBL/GenBank/DDBJ databases">
        <authorList>
            <person name="Huff M."/>
        </authorList>
    </citation>
    <scope>NUCLEOTIDE SEQUENCE</scope>
</reference>
<protein>
    <submittedName>
        <fullName evidence="2">Uncharacterized protein</fullName>
    </submittedName>
</protein>
<dbReference type="EMBL" id="OU503038">
    <property type="protein sequence ID" value="CAI9758146.1"/>
    <property type="molecule type" value="Genomic_DNA"/>
</dbReference>
<gene>
    <name evidence="2" type="ORF">FPE_LOCUS5576</name>
</gene>
<evidence type="ECO:0000313" key="3">
    <source>
        <dbReference type="Proteomes" id="UP000834106"/>
    </source>
</evidence>
<keyword evidence="3" id="KW-1185">Reference proteome</keyword>
<feature type="region of interest" description="Disordered" evidence="1">
    <location>
        <begin position="1"/>
        <end position="78"/>
    </location>
</feature>
<proteinExistence type="predicted"/>
<accession>A0AAD1YVC6</accession>
<organism evidence="2 3">
    <name type="scientific">Fraxinus pennsylvanica</name>
    <dbReference type="NCBI Taxonomy" id="56036"/>
    <lineage>
        <taxon>Eukaryota</taxon>
        <taxon>Viridiplantae</taxon>
        <taxon>Streptophyta</taxon>
        <taxon>Embryophyta</taxon>
        <taxon>Tracheophyta</taxon>
        <taxon>Spermatophyta</taxon>
        <taxon>Magnoliopsida</taxon>
        <taxon>eudicotyledons</taxon>
        <taxon>Gunneridae</taxon>
        <taxon>Pentapetalae</taxon>
        <taxon>asterids</taxon>
        <taxon>lamiids</taxon>
        <taxon>Lamiales</taxon>
        <taxon>Oleaceae</taxon>
        <taxon>Oleeae</taxon>
        <taxon>Fraxinus</taxon>
    </lineage>
</organism>
<evidence type="ECO:0000313" key="2">
    <source>
        <dbReference type="EMBL" id="CAI9758146.1"/>
    </source>
</evidence>
<dbReference type="AlphaFoldDB" id="A0AAD1YVC6"/>